<evidence type="ECO:0000313" key="1">
    <source>
        <dbReference type="EMBL" id="KAF6374373.1"/>
    </source>
</evidence>
<dbReference type="AlphaFoldDB" id="A0A7J7ZJD9"/>
<evidence type="ECO:0000313" key="2">
    <source>
        <dbReference type="Proteomes" id="UP000558488"/>
    </source>
</evidence>
<proteinExistence type="predicted"/>
<accession>A0A7J7ZJD9</accession>
<reference evidence="1 2" key="1">
    <citation type="journal article" date="2020" name="Nature">
        <title>Six reference-quality genomes reveal evolution of bat adaptations.</title>
        <authorList>
            <person name="Jebb D."/>
            <person name="Huang Z."/>
            <person name="Pippel M."/>
            <person name="Hughes G.M."/>
            <person name="Lavrichenko K."/>
            <person name="Devanna P."/>
            <person name="Winkler S."/>
            <person name="Jermiin L.S."/>
            <person name="Skirmuntt E.C."/>
            <person name="Katzourakis A."/>
            <person name="Burkitt-Gray L."/>
            <person name="Ray D.A."/>
            <person name="Sullivan K.A.M."/>
            <person name="Roscito J.G."/>
            <person name="Kirilenko B.M."/>
            <person name="Davalos L.M."/>
            <person name="Corthals A.P."/>
            <person name="Power M.L."/>
            <person name="Jones G."/>
            <person name="Ransome R.D."/>
            <person name="Dechmann D.K.N."/>
            <person name="Locatelli A.G."/>
            <person name="Puechmaille S.J."/>
            <person name="Fedrigo O."/>
            <person name="Jarvis E.D."/>
            <person name="Hiller M."/>
            <person name="Vernes S.C."/>
            <person name="Myers E.W."/>
            <person name="Teeling E.C."/>
        </authorList>
    </citation>
    <scope>NUCLEOTIDE SEQUENCE [LARGE SCALE GENOMIC DNA]</scope>
    <source>
        <strain evidence="1">MPipKuh1</strain>
        <tissue evidence="1">Flight muscle</tissue>
    </source>
</reference>
<protein>
    <submittedName>
        <fullName evidence="1">Uncharacterized protein</fullName>
    </submittedName>
</protein>
<dbReference type="InterPro" id="IPR053179">
    <property type="entry name" value="LINE-1_ORF2_RT/EN"/>
</dbReference>
<dbReference type="PANTHER" id="PTHR25952:SF255">
    <property type="entry name" value="LINE-1 RETROTRANSPOSABLE ELEMENT ORF2 PROTEIN"/>
    <property type="match status" value="1"/>
</dbReference>
<dbReference type="EMBL" id="JACAGB010000003">
    <property type="protein sequence ID" value="KAF6374373.1"/>
    <property type="molecule type" value="Genomic_DNA"/>
</dbReference>
<dbReference type="Proteomes" id="UP000558488">
    <property type="component" value="Unassembled WGS sequence"/>
</dbReference>
<comment type="caution">
    <text evidence="1">The sequence shown here is derived from an EMBL/GenBank/DDBJ whole genome shotgun (WGS) entry which is preliminary data.</text>
</comment>
<gene>
    <name evidence="1" type="ORF">mPipKuh1_009592</name>
</gene>
<keyword evidence="2" id="KW-1185">Reference proteome</keyword>
<sequence>MLKNELEGDINKWKNILYSRTGRINIIRMSILPKTIYRFNAIPIKIPTVYSKDLEQNLQKFIWNKKKRPEIAAAILRKKNKVGGITIPEIKLYDKATVLKTACYWHKNRSMEQNREPRVQPKPLCSINI</sequence>
<organism evidence="1 2">
    <name type="scientific">Pipistrellus kuhlii</name>
    <name type="common">Kuhl's pipistrelle</name>
    <dbReference type="NCBI Taxonomy" id="59472"/>
    <lineage>
        <taxon>Eukaryota</taxon>
        <taxon>Metazoa</taxon>
        <taxon>Chordata</taxon>
        <taxon>Craniata</taxon>
        <taxon>Vertebrata</taxon>
        <taxon>Euteleostomi</taxon>
        <taxon>Mammalia</taxon>
        <taxon>Eutheria</taxon>
        <taxon>Laurasiatheria</taxon>
        <taxon>Chiroptera</taxon>
        <taxon>Yangochiroptera</taxon>
        <taxon>Vespertilionidae</taxon>
        <taxon>Pipistrellus</taxon>
    </lineage>
</organism>
<dbReference type="PANTHER" id="PTHR25952">
    <property type="entry name" value="ENDO/EXONUCLEASE/PHOSPHATASE DOMAIN-CONTAINING PROTEIN"/>
    <property type="match status" value="1"/>
</dbReference>
<name>A0A7J7ZJD9_PIPKU</name>